<keyword evidence="1" id="KW-0732">Signal</keyword>
<dbReference type="AlphaFoldDB" id="A0A8K0JV85"/>
<dbReference type="EMBL" id="KZ308157">
    <property type="protein sequence ID" value="KAG8223291.1"/>
    <property type="molecule type" value="Genomic_DNA"/>
</dbReference>
<gene>
    <name evidence="2" type="ORF">J437_LFUL001165</name>
</gene>
<reference evidence="2" key="2">
    <citation type="submission" date="2017-10" db="EMBL/GenBank/DDBJ databases">
        <title>Ladona fulva Genome sequencing and assembly.</title>
        <authorList>
            <person name="Murali S."/>
            <person name="Richards S."/>
            <person name="Bandaranaike D."/>
            <person name="Bellair M."/>
            <person name="Blankenburg K."/>
            <person name="Chao H."/>
            <person name="Dinh H."/>
            <person name="Doddapaneni H."/>
            <person name="Dugan-Rocha S."/>
            <person name="Elkadiri S."/>
            <person name="Gnanaolivu R."/>
            <person name="Hernandez B."/>
            <person name="Skinner E."/>
            <person name="Javaid M."/>
            <person name="Lee S."/>
            <person name="Li M."/>
            <person name="Ming W."/>
            <person name="Munidasa M."/>
            <person name="Muniz J."/>
            <person name="Nguyen L."/>
            <person name="Hughes D."/>
            <person name="Osuji N."/>
            <person name="Pu L.-L."/>
            <person name="Puazo M."/>
            <person name="Qu C."/>
            <person name="Quiroz J."/>
            <person name="Raj R."/>
            <person name="Weissenberger G."/>
            <person name="Xin Y."/>
            <person name="Zou X."/>
            <person name="Han Y."/>
            <person name="Worley K."/>
            <person name="Muzny D."/>
            <person name="Gibbs R."/>
        </authorList>
    </citation>
    <scope>NUCLEOTIDE SEQUENCE</scope>
    <source>
        <strain evidence="2">Sampled in the wild</strain>
    </source>
</reference>
<name>A0A8K0JV85_LADFU</name>
<accession>A0A8K0JV85</accession>
<evidence type="ECO:0000256" key="1">
    <source>
        <dbReference type="SAM" id="SignalP"/>
    </source>
</evidence>
<feature type="signal peptide" evidence="1">
    <location>
        <begin position="1"/>
        <end position="25"/>
    </location>
</feature>
<dbReference type="Proteomes" id="UP000792457">
    <property type="component" value="Unassembled WGS sequence"/>
</dbReference>
<comment type="caution">
    <text evidence="2">The sequence shown here is derived from an EMBL/GenBank/DDBJ whole genome shotgun (WGS) entry which is preliminary data.</text>
</comment>
<evidence type="ECO:0000313" key="3">
    <source>
        <dbReference type="Proteomes" id="UP000792457"/>
    </source>
</evidence>
<sequence>MNKGYFLSLFFYISFLLCPLRKGKQKMTVSAAWVMRFPLLIISKSNINSNYPIISCIKKNAFAKINKYSNKLSVLSVSVHGLGN</sequence>
<reference evidence="2" key="1">
    <citation type="submission" date="2013-04" db="EMBL/GenBank/DDBJ databases">
        <authorList>
            <person name="Qu J."/>
            <person name="Murali S.C."/>
            <person name="Bandaranaike D."/>
            <person name="Bellair M."/>
            <person name="Blankenburg K."/>
            <person name="Chao H."/>
            <person name="Dinh H."/>
            <person name="Doddapaneni H."/>
            <person name="Downs B."/>
            <person name="Dugan-Rocha S."/>
            <person name="Elkadiri S."/>
            <person name="Gnanaolivu R.D."/>
            <person name="Hernandez B."/>
            <person name="Javaid M."/>
            <person name="Jayaseelan J.C."/>
            <person name="Lee S."/>
            <person name="Li M."/>
            <person name="Ming W."/>
            <person name="Munidasa M."/>
            <person name="Muniz J."/>
            <person name="Nguyen L."/>
            <person name="Ongeri F."/>
            <person name="Osuji N."/>
            <person name="Pu L.-L."/>
            <person name="Puazo M."/>
            <person name="Qu C."/>
            <person name="Quiroz J."/>
            <person name="Raj R."/>
            <person name="Weissenberger G."/>
            <person name="Xin Y."/>
            <person name="Zou X."/>
            <person name="Han Y."/>
            <person name="Richards S."/>
            <person name="Worley K."/>
            <person name="Muzny D."/>
            <person name="Gibbs R."/>
        </authorList>
    </citation>
    <scope>NUCLEOTIDE SEQUENCE</scope>
    <source>
        <strain evidence="2">Sampled in the wild</strain>
    </source>
</reference>
<proteinExistence type="predicted"/>
<protein>
    <recommendedName>
        <fullName evidence="4">Secreted protein</fullName>
    </recommendedName>
</protein>
<feature type="chain" id="PRO_5035470946" description="Secreted protein" evidence="1">
    <location>
        <begin position="26"/>
        <end position="84"/>
    </location>
</feature>
<evidence type="ECO:0008006" key="4">
    <source>
        <dbReference type="Google" id="ProtNLM"/>
    </source>
</evidence>
<evidence type="ECO:0000313" key="2">
    <source>
        <dbReference type="EMBL" id="KAG8223291.1"/>
    </source>
</evidence>
<organism evidence="2 3">
    <name type="scientific">Ladona fulva</name>
    <name type="common">Scarce chaser dragonfly</name>
    <name type="synonym">Libellula fulva</name>
    <dbReference type="NCBI Taxonomy" id="123851"/>
    <lineage>
        <taxon>Eukaryota</taxon>
        <taxon>Metazoa</taxon>
        <taxon>Ecdysozoa</taxon>
        <taxon>Arthropoda</taxon>
        <taxon>Hexapoda</taxon>
        <taxon>Insecta</taxon>
        <taxon>Pterygota</taxon>
        <taxon>Palaeoptera</taxon>
        <taxon>Odonata</taxon>
        <taxon>Epiprocta</taxon>
        <taxon>Anisoptera</taxon>
        <taxon>Libelluloidea</taxon>
        <taxon>Libellulidae</taxon>
        <taxon>Ladona</taxon>
    </lineage>
</organism>
<keyword evidence="3" id="KW-1185">Reference proteome</keyword>